<accession>A0A8K0SKR4</accession>
<gene>
    <name evidence="3" type="ORF">B0I35DRAFT_109357</name>
</gene>
<dbReference type="InterPro" id="IPR011009">
    <property type="entry name" value="Kinase-like_dom_sf"/>
</dbReference>
<organism evidence="3 4">
    <name type="scientific">Stachybotrys elegans</name>
    <dbReference type="NCBI Taxonomy" id="80388"/>
    <lineage>
        <taxon>Eukaryota</taxon>
        <taxon>Fungi</taxon>
        <taxon>Dikarya</taxon>
        <taxon>Ascomycota</taxon>
        <taxon>Pezizomycotina</taxon>
        <taxon>Sordariomycetes</taxon>
        <taxon>Hypocreomycetidae</taxon>
        <taxon>Hypocreales</taxon>
        <taxon>Stachybotryaceae</taxon>
        <taxon>Stachybotrys</taxon>
    </lineage>
</organism>
<keyword evidence="3" id="KW-0418">Kinase</keyword>
<feature type="region of interest" description="Disordered" evidence="1">
    <location>
        <begin position="1"/>
        <end position="23"/>
    </location>
</feature>
<name>A0A8K0SKR4_9HYPO</name>
<feature type="compositionally biased region" description="Basic and acidic residues" evidence="1">
    <location>
        <begin position="708"/>
        <end position="721"/>
    </location>
</feature>
<dbReference type="Pfam" id="PF00069">
    <property type="entry name" value="Pkinase"/>
    <property type="match status" value="1"/>
</dbReference>
<dbReference type="PANTHER" id="PTHR24359">
    <property type="entry name" value="SERINE/THREONINE-PROTEIN KINASE SBK1"/>
    <property type="match status" value="1"/>
</dbReference>
<dbReference type="PROSITE" id="PS50011">
    <property type="entry name" value="PROTEIN_KINASE_DOM"/>
    <property type="match status" value="1"/>
</dbReference>
<comment type="caution">
    <text evidence="3">The sequence shown here is derived from an EMBL/GenBank/DDBJ whole genome shotgun (WGS) entry which is preliminary data.</text>
</comment>
<feature type="compositionally biased region" description="Polar residues" evidence="1">
    <location>
        <begin position="608"/>
        <end position="622"/>
    </location>
</feature>
<dbReference type="GO" id="GO:0005524">
    <property type="term" value="F:ATP binding"/>
    <property type="evidence" value="ECO:0007669"/>
    <property type="project" value="InterPro"/>
</dbReference>
<dbReference type="OrthoDB" id="1046782at2759"/>
<protein>
    <submittedName>
        <fullName evidence="3">Kinase-like domain-containing protein</fullName>
    </submittedName>
</protein>
<dbReference type="EMBL" id="JAGPNK010000017">
    <property type="protein sequence ID" value="KAH7305850.1"/>
    <property type="molecule type" value="Genomic_DNA"/>
</dbReference>
<feature type="domain" description="Protein kinase" evidence="2">
    <location>
        <begin position="246"/>
        <end position="584"/>
    </location>
</feature>
<evidence type="ECO:0000313" key="4">
    <source>
        <dbReference type="Proteomes" id="UP000813444"/>
    </source>
</evidence>
<feature type="region of interest" description="Disordered" evidence="1">
    <location>
        <begin position="589"/>
        <end position="739"/>
    </location>
</feature>
<reference evidence="3" key="1">
    <citation type="journal article" date="2021" name="Nat. Commun.">
        <title>Genetic determinants of endophytism in the Arabidopsis root mycobiome.</title>
        <authorList>
            <person name="Mesny F."/>
            <person name="Miyauchi S."/>
            <person name="Thiergart T."/>
            <person name="Pickel B."/>
            <person name="Atanasova L."/>
            <person name="Karlsson M."/>
            <person name="Huettel B."/>
            <person name="Barry K.W."/>
            <person name="Haridas S."/>
            <person name="Chen C."/>
            <person name="Bauer D."/>
            <person name="Andreopoulos W."/>
            <person name="Pangilinan J."/>
            <person name="LaButti K."/>
            <person name="Riley R."/>
            <person name="Lipzen A."/>
            <person name="Clum A."/>
            <person name="Drula E."/>
            <person name="Henrissat B."/>
            <person name="Kohler A."/>
            <person name="Grigoriev I.V."/>
            <person name="Martin F.M."/>
            <person name="Hacquard S."/>
        </authorList>
    </citation>
    <scope>NUCLEOTIDE SEQUENCE</scope>
    <source>
        <strain evidence="3">MPI-CAGE-CH-0235</strain>
    </source>
</reference>
<proteinExistence type="predicted"/>
<evidence type="ECO:0000259" key="2">
    <source>
        <dbReference type="PROSITE" id="PS50011"/>
    </source>
</evidence>
<keyword evidence="3" id="KW-0808">Transferase</keyword>
<dbReference type="PANTHER" id="PTHR24359:SF37">
    <property type="entry name" value="PROTEIN KINASE DOMAIN-CONTAINING PROTEIN"/>
    <property type="match status" value="1"/>
</dbReference>
<dbReference type="SMART" id="SM00220">
    <property type="entry name" value="S_TKc"/>
    <property type="match status" value="1"/>
</dbReference>
<dbReference type="Proteomes" id="UP000813444">
    <property type="component" value="Unassembled WGS sequence"/>
</dbReference>
<dbReference type="GO" id="GO:0004674">
    <property type="term" value="F:protein serine/threonine kinase activity"/>
    <property type="evidence" value="ECO:0007669"/>
    <property type="project" value="TreeGrafter"/>
</dbReference>
<dbReference type="SUPFAM" id="SSF56112">
    <property type="entry name" value="Protein kinase-like (PK-like)"/>
    <property type="match status" value="1"/>
</dbReference>
<dbReference type="InterPro" id="IPR000719">
    <property type="entry name" value="Prot_kinase_dom"/>
</dbReference>
<evidence type="ECO:0000256" key="1">
    <source>
        <dbReference type="SAM" id="MobiDB-lite"/>
    </source>
</evidence>
<keyword evidence="4" id="KW-1185">Reference proteome</keyword>
<dbReference type="AlphaFoldDB" id="A0A8K0SKR4"/>
<dbReference type="Gene3D" id="1.10.510.10">
    <property type="entry name" value="Transferase(Phosphotransferase) domain 1"/>
    <property type="match status" value="1"/>
</dbReference>
<sequence length="753" mass="85032">MHDGIDGRLSPTPDPPVGSLRPTLRYSDTRVSVNTVNDLGLGAIPYTDGSGQGHTITSLGDILTVGQLRRRLGLHPCTDQTIEQSIIDKMDECWQRNHKESQYLPIGAFEQIFTIDAIKALVVEKYQELPEPVLLFIINGILGTSSRRRIVAILVQMGKFQHIHDFLREDISDSDFPLNFDFRQPKSIETSQGRVLEIRHSQFRTWTSQDLHSLNNYQQWFFVPFLDMRPGRLCKYIVHERIHLPWLKKKIKATGGGGRVYRIEIDPSHHNFEVTPASRKPVYFALKEIDPHDTEAYHRELQGLLRCCAQVHKEDHLVNLLLFFQRGSKHYFVFEWADKNLQEFWENPPRENIRSDSLWIAQQCTGIARAVRRIHGLATWQKEERMQAGDAPDLTLPEWGRHQDIKPKNILWTDGEDEDDNGKLVLSDLGLSRYHTLLSRSGDATADGWTDTYRGPETDIWSQTISQNYDIWSLGCVFLEFCVWHLEGYDAVVNFGFERGEEDRTGIIGFKSERFFNIVEGADGNPVGELKSSVSKCIERLRGLPDCTKLAAALLDLIETKMLLINPSDRGKSDLIFTEMSKILKMMQEEQEAGKPSGSGSEIVEEPNLSTTVGNLATSSQLEVDDPRCDESTIGGRTADGTGPETESHGGEQSETSSRAVSEGAISPPDESIQIQSDISRLAVPSRSRWDGSRAGPAPSLDETLTTPRDRSVDDSVREQKAASANETRGEAVPEEPPGRWRRILKFLTSCWR</sequence>
<evidence type="ECO:0000313" key="3">
    <source>
        <dbReference type="EMBL" id="KAH7305850.1"/>
    </source>
</evidence>